<feature type="region of interest" description="Disordered" evidence="1">
    <location>
        <begin position="441"/>
        <end position="517"/>
    </location>
</feature>
<feature type="region of interest" description="Disordered" evidence="1">
    <location>
        <begin position="296"/>
        <end position="327"/>
    </location>
</feature>
<feature type="region of interest" description="Disordered" evidence="1">
    <location>
        <begin position="112"/>
        <end position="144"/>
    </location>
</feature>
<evidence type="ECO:0000256" key="1">
    <source>
        <dbReference type="SAM" id="MobiDB-lite"/>
    </source>
</evidence>
<proteinExistence type="predicted"/>
<dbReference type="EMBL" id="KN819713">
    <property type="protein sequence ID" value="KIJ08050.1"/>
    <property type="molecule type" value="Genomic_DNA"/>
</dbReference>
<reference evidence="3" key="2">
    <citation type="submission" date="2015-01" db="EMBL/GenBank/DDBJ databases">
        <title>Evolutionary Origins and Diversification of the Mycorrhizal Mutualists.</title>
        <authorList>
            <consortium name="DOE Joint Genome Institute"/>
            <consortium name="Mycorrhizal Genomics Consortium"/>
            <person name="Kohler A."/>
            <person name="Kuo A."/>
            <person name="Nagy L.G."/>
            <person name="Floudas D."/>
            <person name="Copeland A."/>
            <person name="Barry K.W."/>
            <person name="Cichocki N."/>
            <person name="Veneault-Fourrey C."/>
            <person name="LaButti K."/>
            <person name="Lindquist E.A."/>
            <person name="Lipzen A."/>
            <person name="Lundell T."/>
            <person name="Morin E."/>
            <person name="Murat C."/>
            <person name="Riley R."/>
            <person name="Ohm R."/>
            <person name="Sun H."/>
            <person name="Tunlid A."/>
            <person name="Henrissat B."/>
            <person name="Grigoriev I.V."/>
            <person name="Hibbett D.S."/>
            <person name="Martin F."/>
        </authorList>
    </citation>
    <scope>NUCLEOTIDE SEQUENCE [LARGE SCALE GENOMIC DNA]</scope>
    <source>
        <strain evidence="3">ATCC 200175</strain>
    </source>
</reference>
<feature type="compositionally biased region" description="Pro residues" evidence="1">
    <location>
        <begin position="602"/>
        <end position="616"/>
    </location>
</feature>
<feature type="compositionally biased region" description="Polar residues" evidence="1">
    <location>
        <begin position="465"/>
        <end position="476"/>
    </location>
</feature>
<feature type="region of interest" description="Disordered" evidence="1">
    <location>
        <begin position="590"/>
        <end position="626"/>
    </location>
</feature>
<protein>
    <submittedName>
        <fullName evidence="2">Uncharacterized protein</fullName>
    </submittedName>
</protein>
<keyword evidence="3" id="KW-1185">Reference proteome</keyword>
<reference evidence="2 3" key="1">
    <citation type="submission" date="2014-06" db="EMBL/GenBank/DDBJ databases">
        <authorList>
            <consortium name="DOE Joint Genome Institute"/>
            <person name="Kuo A."/>
            <person name="Kohler A."/>
            <person name="Nagy L.G."/>
            <person name="Floudas D."/>
            <person name="Copeland A."/>
            <person name="Barry K.W."/>
            <person name="Cichocki N."/>
            <person name="Veneault-Fourrey C."/>
            <person name="LaButti K."/>
            <person name="Lindquist E.A."/>
            <person name="Lipzen A."/>
            <person name="Lundell T."/>
            <person name="Morin E."/>
            <person name="Murat C."/>
            <person name="Sun H."/>
            <person name="Tunlid A."/>
            <person name="Henrissat B."/>
            <person name="Grigoriev I.V."/>
            <person name="Hibbett D.S."/>
            <person name="Martin F."/>
            <person name="Nordberg H.P."/>
            <person name="Cantor M.N."/>
            <person name="Hua S.X."/>
        </authorList>
    </citation>
    <scope>NUCLEOTIDE SEQUENCE [LARGE SCALE GENOMIC DNA]</scope>
    <source>
        <strain evidence="2 3">ATCC 200175</strain>
    </source>
</reference>
<feature type="compositionally biased region" description="Basic residues" evidence="1">
    <location>
        <begin position="304"/>
        <end position="316"/>
    </location>
</feature>
<gene>
    <name evidence="2" type="ORF">PAXINDRAFT_102704</name>
</gene>
<accession>A0A0C9SY47</accession>
<feature type="compositionally biased region" description="Polar residues" evidence="1">
    <location>
        <begin position="127"/>
        <end position="140"/>
    </location>
</feature>
<feature type="region of interest" description="Disordered" evidence="1">
    <location>
        <begin position="158"/>
        <end position="177"/>
    </location>
</feature>
<organism evidence="2 3">
    <name type="scientific">Paxillus involutus ATCC 200175</name>
    <dbReference type="NCBI Taxonomy" id="664439"/>
    <lineage>
        <taxon>Eukaryota</taxon>
        <taxon>Fungi</taxon>
        <taxon>Dikarya</taxon>
        <taxon>Basidiomycota</taxon>
        <taxon>Agaricomycotina</taxon>
        <taxon>Agaricomycetes</taxon>
        <taxon>Agaricomycetidae</taxon>
        <taxon>Boletales</taxon>
        <taxon>Paxilineae</taxon>
        <taxon>Paxillaceae</taxon>
        <taxon>Paxillus</taxon>
    </lineage>
</organism>
<name>A0A0C9SY47_PAXIN</name>
<dbReference type="AlphaFoldDB" id="A0A0C9SY47"/>
<evidence type="ECO:0000313" key="3">
    <source>
        <dbReference type="Proteomes" id="UP000053647"/>
    </source>
</evidence>
<dbReference type="Proteomes" id="UP000053647">
    <property type="component" value="Unassembled WGS sequence"/>
</dbReference>
<sequence length="626" mass="68585">MARPCCRPSLVYVRPWNKSFIYFKPILLRHFSHVAPRSRSFQIIRSEFPLTPLHPDANMSHWEEPIFPQEKVASGDGDAGNNSLESFDSADHQDIILPIHYDCFHDASNPRSVIGEGITSPHRDLSDPTSSARQGPSSPGSLPECEFTLRVEYGEHGWHANPEQDVGHGSHGQGLPPLVPLFASHPSGQGGHRGTLQITPSTCKWRAADGSTCRGIITRPSVPQHLAKHGIVDLRSDTPIECLWCPDGSKRIKRKGIVRHVREVHLHLKRQHTSTASANGLNSVLDVAEQSNDAGLNTEDHAQGYRHARPPRKRKANPQTTRTSRRRAFVMEPDPERASVASNEGKGRAVEVEAGTQPLGRTHNSGAIVGDSEGVFPDTVTAMVYTDKSPFEVSHGAGKYATSPNVMIAFPKITSSLELLSAKLPFLLPKHCQPLDTLTEFQQQPRDSPEDHLYENTMPPPVPATSITTGLSSMPVANTAPASPVNPPSQQERRDRSDRPQQQIGGGYPPDGGYRPMIFPRYAMGDIEGVVSCHDDGPGAYHQDVQCRDPCEMYEASHGWGTSLRLARHLELMDSMPVFSPPIDELSPYCELPNHQHLGGPGPSPGPPSEPHPCPSYPHSSQEPAI</sequence>
<feature type="compositionally biased region" description="Low complexity" evidence="1">
    <location>
        <begin position="617"/>
        <end position="626"/>
    </location>
</feature>
<dbReference type="OrthoDB" id="2656691at2759"/>
<dbReference type="HOGENOM" id="CLU_458620_0_0_1"/>
<evidence type="ECO:0000313" key="2">
    <source>
        <dbReference type="EMBL" id="KIJ08050.1"/>
    </source>
</evidence>